<keyword evidence="1" id="KW-1185">Reference proteome</keyword>
<dbReference type="RefSeq" id="XP_075091721.1">
    <property type="nucleotide sequence ID" value="XM_075235620.1"/>
</dbReference>
<reference evidence="1" key="1">
    <citation type="journal article" date="2014" name="Nat. Commun.">
        <title>The tobacco genome sequence and its comparison with those of tomato and potato.</title>
        <authorList>
            <person name="Sierro N."/>
            <person name="Battey J.N."/>
            <person name="Ouadi S."/>
            <person name="Bakaher N."/>
            <person name="Bovet L."/>
            <person name="Willig A."/>
            <person name="Goepfert S."/>
            <person name="Peitsch M.C."/>
            <person name="Ivanov N.V."/>
        </authorList>
    </citation>
    <scope>NUCLEOTIDE SEQUENCE [LARGE SCALE GENOMIC DNA]</scope>
</reference>
<organism evidence="1 2">
    <name type="scientific">Nicotiana tabacum</name>
    <name type="common">Common tobacco</name>
    <dbReference type="NCBI Taxonomy" id="4097"/>
    <lineage>
        <taxon>Eukaryota</taxon>
        <taxon>Viridiplantae</taxon>
        <taxon>Streptophyta</taxon>
        <taxon>Embryophyta</taxon>
        <taxon>Tracheophyta</taxon>
        <taxon>Spermatophyta</taxon>
        <taxon>Magnoliopsida</taxon>
        <taxon>eudicotyledons</taxon>
        <taxon>Gunneridae</taxon>
        <taxon>Pentapetalae</taxon>
        <taxon>asterids</taxon>
        <taxon>lamiids</taxon>
        <taxon>Solanales</taxon>
        <taxon>Solanaceae</taxon>
        <taxon>Nicotianoideae</taxon>
        <taxon>Nicotianeae</taxon>
        <taxon>Nicotiana</taxon>
    </lineage>
</organism>
<proteinExistence type="predicted"/>
<evidence type="ECO:0000313" key="2">
    <source>
        <dbReference type="RefSeq" id="XP_075091721.1"/>
    </source>
</evidence>
<protein>
    <submittedName>
        <fullName evidence="2">Uncharacterized protein LOC142171902</fullName>
    </submittedName>
</protein>
<dbReference type="Proteomes" id="UP000790787">
    <property type="component" value="Chromosome 17"/>
</dbReference>
<evidence type="ECO:0000313" key="1">
    <source>
        <dbReference type="Proteomes" id="UP000790787"/>
    </source>
</evidence>
<name>A0AC58T3B3_TOBAC</name>
<reference evidence="2" key="2">
    <citation type="submission" date="2025-08" db="UniProtKB">
        <authorList>
            <consortium name="RefSeq"/>
        </authorList>
    </citation>
    <scope>IDENTIFICATION</scope>
    <source>
        <tissue evidence="2">Leaf</tissue>
    </source>
</reference>
<gene>
    <name evidence="2" type="primary">LOC142171902</name>
</gene>
<sequence>MCLSEEVQEIVKAMQVAYLTFIESMDEEAKRMNRERYRRAKKEAKLEVTAAKTTAFGHFYEDLGAKGGDKKLCRLPKVRERKARYLDQVKCIKDEDGRVLMEEAQIRQRWKTYFHKLLNGEGDRDIVLGDLEHSKMCRDFGYCRRIRVEEVEEAVRKMHRGRATGPDEIPLEFWKNAESEINEAVFCKVPKSSLAAHNLSNLEEDVVPKSNLATNNQSNLEEDANQSEVPLHSSQKQQINLETLNFDPTQRTQILDNHPNLRDVIRRAYIQRGACQPREHNFPQTDFYGVMRHFNPKWFVDYHGWLEYSISNDAAYCLSCYLFKDDNIHQGGGDVFSSIGFKSWNKKKSFDKHVGGPSSFHNQAKRKFVDLLWQQSIIYAFEKQSDQVKHDYWIRLTASVNVVRLLLKQGFAFRGHDESKISFNKGNFLEILSWYGKECDKIHDYVLEYAPQNDQMTYPMIPKDIVTACKMETIKAIIKELNGDYFSLLVDESFDVSRKEQMAIVLRYVDRMGFVVERLVDIVHVKDTYVSSLKKAIIDLLAKHSLSLSYVHGQCYDGASNMQGELNGLKMLIRQESRSAHSIHCFAHQLQLTLVAVSKKCIQVGELVVLISNIFNVLGSSFKRMDEFRESQKERIEEALDMSELKIGRGLNQELGLSRACDTRWGSHYKSFKNFILMFGSILDVLEALVVDARLMDDRAKAMGYIKTCQTFEVAFMLHFMVDVLAITSELNKCLQKKEQDIANAMLLVEVAKRRLQSLREDDWDSLIEKVSTFSIKYGILIPNFDEPYINSLRSRCKSTDHTILHHYRVDVFCKIIDCFDIKKIMKMAKLYLDDFDEVSMGALENQLATYIIDVRDIDERFFNLNGLCDLSRKLVQTKKNLNFPLVFCLVKFALLLPVSTASVERAF</sequence>
<accession>A0AC58T3B3</accession>